<dbReference type="PANTHER" id="PTHR43546">
    <property type="entry name" value="UPF0173 METAL-DEPENDENT HYDROLASE MJ1163-RELATED"/>
    <property type="match status" value="1"/>
</dbReference>
<dbReference type="EMBL" id="JACCKI010000003">
    <property type="protein sequence ID" value="NZA04625.1"/>
    <property type="molecule type" value="Genomic_DNA"/>
</dbReference>
<dbReference type="EMBL" id="JABXWP010000012">
    <property type="protein sequence ID" value="NVO88655.1"/>
    <property type="molecule type" value="Genomic_DNA"/>
</dbReference>
<dbReference type="PANTHER" id="PTHR43546:SF9">
    <property type="entry name" value="L-ASCORBATE-6-PHOSPHATE LACTONASE ULAG-RELATED"/>
    <property type="match status" value="1"/>
</dbReference>
<dbReference type="Pfam" id="PF13483">
    <property type="entry name" value="Lactamase_B_3"/>
    <property type="match status" value="1"/>
</dbReference>
<dbReference type="Proteomes" id="UP000542889">
    <property type="component" value="Unassembled WGS sequence"/>
</dbReference>
<comment type="caution">
    <text evidence="2">The sequence shown here is derived from an EMBL/GenBank/DDBJ whole genome shotgun (WGS) entry which is preliminary data.</text>
</comment>
<evidence type="ECO:0000313" key="4">
    <source>
        <dbReference type="EMBL" id="THC81201.1"/>
    </source>
</evidence>
<name>A0A508Z3G0_LACRH</name>
<dbReference type="RefSeq" id="WP_005686271.1">
    <property type="nucleotide sequence ID" value="NZ_BSWG01000025.1"/>
</dbReference>
<evidence type="ECO:0000313" key="2">
    <source>
        <dbReference type="EMBL" id="NVO88655.1"/>
    </source>
</evidence>
<dbReference type="GO" id="GO:0016787">
    <property type="term" value="F:hydrolase activity"/>
    <property type="evidence" value="ECO:0007669"/>
    <property type="project" value="UniProtKB-KW"/>
</dbReference>
<proteinExistence type="predicted"/>
<dbReference type="EMBL" id="SSHM01000001">
    <property type="protein sequence ID" value="THC81201.1"/>
    <property type="molecule type" value="Genomic_DNA"/>
</dbReference>
<dbReference type="InterPro" id="IPR050114">
    <property type="entry name" value="UPF0173_UPF0282_UlaG_hydrolase"/>
</dbReference>
<reference evidence="4 5" key="1">
    <citation type="submission" date="2019-04" db="EMBL/GenBank/DDBJ databases">
        <title>Genome Announcement to Ensure Probiotic Safety of Lactobacillus rhamnosus UBLR-58.</title>
        <authorList>
            <person name="Sulthana A."/>
            <person name="Lakshmi S.G."/>
            <person name="Madempudi R.S."/>
        </authorList>
    </citation>
    <scope>NUCLEOTIDE SEQUENCE [LARGE SCALE GENOMIC DNA]</scope>
    <source>
        <strain evidence="4 5">UBLR-58</strain>
    </source>
</reference>
<evidence type="ECO:0000313" key="7">
    <source>
        <dbReference type="Proteomes" id="UP000552935"/>
    </source>
</evidence>
<gene>
    <name evidence="2" type="primary">ulaG</name>
    <name evidence="4" type="ORF">E6L36_13015</name>
    <name evidence="3" type="ORF">H0N82_05780</name>
    <name evidence="2" type="ORF">HWN39_09065</name>
</gene>
<evidence type="ECO:0000256" key="1">
    <source>
        <dbReference type="ARBA" id="ARBA00022801"/>
    </source>
</evidence>
<evidence type="ECO:0000313" key="3">
    <source>
        <dbReference type="EMBL" id="NZA04625.1"/>
    </source>
</evidence>
<evidence type="ECO:0000313" key="6">
    <source>
        <dbReference type="Proteomes" id="UP000542889"/>
    </source>
</evidence>
<dbReference type="AlphaFoldDB" id="A0A508Z3G0"/>
<evidence type="ECO:0000313" key="5">
    <source>
        <dbReference type="Proteomes" id="UP000307517"/>
    </source>
</evidence>
<dbReference type="Proteomes" id="UP000307517">
    <property type="component" value="Unassembled WGS sequence"/>
</dbReference>
<dbReference type="Gene3D" id="3.60.15.10">
    <property type="entry name" value="Ribonuclease Z/Hydroxyacylglutathione hydrolase-like"/>
    <property type="match status" value="1"/>
</dbReference>
<dbReference type="SUPFAM" id="SSF56281">
    <property type="entry name" value="Metallo-hydrolase/oxidoreductase"/>
    <property type="match status" value="1"/>
</dbReference>
<dbReference type="EC" id="3.1.1.-" evidence="2"/>
<keyword evidence="1 2" id="KW-0378">Hydrolase</keyword>
<dbReference type="NCBIfam" id="NF008688">
    <property type="entry name" value="PRK11709.1"/>
    <property type="match status" value="1"/>
</dbReference>
<sequence>MTTKDKQLSNVTEDTWIKATFPEWGNWLNQSIDREKVLRGHMRLWWLGNMGIWLKNDEQTNIAIDLWAGTGKQTHDLPDNPPRHQWRRMLGAMQTQPNLRRTPQVFNPFSITTLDALLVTHYHHDHLDRNVAAAIVNNTALKTPLIGPQAVVNQWLAWGVPENRVKVVHPGDSFKVKDIKIEVLPSYDRTILITDPVGMSVPDDRQIPDMDERAVAYLLTTSAGTIYHAGDSHYSVNFADVGIQHAIDIALLAFAENPVGVQDKMTSVDILRAAEALKAKLVVPLHWDVWTNTLGDPNEILALYDYRKERFRYQFHPFIWQIGGEFDWPSDRELRVYHYPRGFDDRFKHPANLPYSSFL</sequence>
<organism evidence="2 6">
    <name type="scientific">Lacticaseibacillus rhamnosus</name>
    <name type="common">Lactobacillus rhamnosus</name>
    <dbReference type="NCBI Taxonomy" id="47715"/>
    <lineage>
        <taxon>Bacteria</taxon>
        <taxon>Bacillati</taxon>
        <taxon>Bacillota</taxon>
        <taxon>Bacilli</taxon>
        <taxon>Lactobacillales</taxon>
        <taxon>Lactobacillaceae</taxon>
        <taxon>Lacticaseibacillus</taxon>
    </lineage>
</organism>
<reference evidence="2 6" key="2">
    <citation type="submission" date="2020-06" db="EMBL/GenBank/DDBJ databases">
        <title>Lactobacillus rhamnosus QC,genome.</title>
        <authorList>
            <person name="Yi H."/>
            <person name="Jin M."/>
        </authorList>
    </citation>
    <scope>NUCLEOTIDE SEQUENCE [LARGE SCALE GENOMIC DNA]</scope>
    <source>
        <strain evidence="2 6">QC</strain>
    </source>
</reference>
<accession>A0A508Z3G0</accession>
<reference evidence="3 7" key="3">
    <citation type="submission" date="2020-07" db="EMBL/GenBank/DDBJ databases">
        <title>Organ Donor 1.</title>
        <authorList>
            <person name="Marsh A.J."/>
            <person name="Azcarate-Peril M.A."/>
        </authorList>
    </citation>
    <scope>NUCLEOTIDE SEQUENCE [LARGE SCALE GENOMIC DNA]</scope>
    <source>
        <strain evidence="3 7">AMC0712</strain>
    </source>
</reference>
<protein>
    <submittedName>
        <fullName evidence="2">L-ascorbate 6-phosphate lactonase</fullName>
        <ecNumber evidence="2">3.1.1.-</ecNumber>
    </submittedName>
</protein>
<dbReference type="InterPro" id="IPR036866">
    <property type="entry name" value="RibonucZ/Hydroxyglut_hydro"/>
</dbReference>
<dbReference type="Proteomes" id="UP000552935">
    <property type="component" value="Unassembled WGS sequence"/>
</dbReference>